<evidence type="ECO:0000259" key="2">
    <source>
        <dbReference type="Pfam" id="PF23286"/>
    </source>
</evidence>
<dbReference type="SUPFAM" id="SSF52058">
    <property type="entry name" value="L domain-like"/>
    <property type="match status" value="1"/>
</dbReference>
<feature type="domain" description="Disease resistance protein RPS4B/Roq1-like leucine-rich repeats" evidence="2">
    <location>
        <begin position="4"/>
        <end position="134"/>
    </location>
</feature>
<dbReference type="PANTHER" id="PTHR45752">
    <property type="entry name" value="LEUCINE-RICH REPEAT-CONTAINING"/>
    <property type="match status" value="1"/>
</dbReference>
<dbReference type="InterPro" id="IPR001611">
    <property type="entry name" value="Leu-rich_rpt"/>
</dbReference>
<evidence type="ECO:0000256" key="1">
    <source>
        <dbReference type="ARBA" id="ARBA00022821"/>
    </source>
</evidence>
<keyword evidence="1" id="KW-0611">Plant defense</keyword>
<dbReference type="PROSITE" id="PS51450">
    <property type="entry name" value="LRR"/>
    <property type="match status" value="1"/>
</dbReference>
<dbReference type="GeneID" id="107022666"/>
<evidence type="ECO:0000313" key="4">
    <source>
        <dbReference type="RefSeq" id="XP_015078749.1"/>
    </source>
</evidence>
<organism evidence="3 4">
    <name type="scientific">Solanum pennellii</name>
    <name type="common">Tomato</name>
    <name type="synonym">Lycopersicon pennellii</name>
    <dbReference type="NCBI Taxonomy" id="28526"/>
    <lineage>
        <taxon>Eukaryota</taxon>
        <taxon>Viridiplantae</taxon>
        <taxon>Streptophyta</taxon>
        <taxon>Embryophyta</taxon>
        <taxon>Tracheophyta</taxon>
        <taxon>Spermatophyta</taxon>
        <taxon>Magnoliopsida</taxon>
        <taxon>eudicotyledons</taxon>
        <taxon>Gunneridae</taxon>
        <taxon>Pentapetalae</taxon>
        <taxon>asterids</taxon>
        <taxon>lamiids</taxon>
        <taxon>Solanales</taxon>
        <taxon>Solanaceae</taxon>
        <taxon>Solanoideae</taxon>
        <taxon>Solaneae</taxon>
        <taxon>Solanum</taxon>
        <taxon>Solanum subgen. Lycopersicon</taxon>
    </lineage>
</organism>
<dbReference type="Pfam" id="PF23286">
    <property type="entry name" value="LRR_13"/>
    <property type="match status" value="1"/>
</dbReference>
<gene>
    <name evidence="4" type="primary">LOC107022666</name>
</gene>
<dbReference type="PANTHER" id="PTHR45752:SF195">
    <property type="entry name" value="LEUCINE-RICH REPEAT (LRR) FAMILY PROTEIN-RELATED"/>
    <property type="match status" value="1"/>
</dbReference>
<dbReference type="RefSeq" id="XP_015078749.1">
    <property type="nucleotide sequence ID" value="XM_015223263.2"/>
</dbReference>
<name>A0ABM1H0Q3_SOLPN</name>
<dbReference type="InterPro" id="IPR050715">
    <property type="entry name" value="LRR-SigEffector_domain"/>
</dbReference>
<proteinExistence type="predicted"/>
<accession>A0ABM1H0Q3</accession>
<reference evidence="4" key="2">
    <citation type="submission" date="2025-08" db="UniProtKB">
        <authorList>
            <consortium name="RefSeq"/>
        </authorList>
    </citation>
    <scope>IDENTIFICATION</scope>
</reference>
<protein>
    <submittedName>
        <fullName evidence="4">TMV resistance protein N-like</fullName>
    </submittedName>
</protein>
<evidence type="ECO:0000313" key="3">
    <source>
        <dbReference type="Proteomes" id="UP000694930"/>
    </source>
</evidence>
<dbReference type="Proteomes" id="UP000694930">
    <property type="component" value="Chromosome 6"/>
</dbReference>
<reference evidence="3" key="1">
    <citation type="journal article" date="2014" name="Nat. Genet.">
        <title>The genome of the stress-tolerant wild tomato species Solanum pennellii.</title>
        <authorList>
            <person name="Bolger A."/>
            <person name="Scossa F."/>
            <person name="Bolger M.E."/>
            <person name="Lanz C."/>
            <person name="Maumus F."/>
            <person name="Tohge T."/>
            <person name="Quesneville H."/>
            <person name="Alseekh S."/>
            <person name="Sorensen I."/>
            <person name="Lichtenstein G."/>
            <person name="Fich E.A."/>
            <person name="Conte M."/>
            <person name="Keller H."/>
            <person name="Schneeberger K."/>
            <person name="Schwacke R."/>
            <person name="Ofner I."/>
            <person name="Vrebalov J."/>
            <person name="Xu Y."/>
            <person name="Osorio S."/>
            <person name="Aflitos S.A."/>
            <person name="Schijlen E."/>
            <person name="Jimenez-Gomez J.M."/>
            <person name="Ryngajllo M."/>
            <person name="Kimura S."/>
            <person name="Kumar R."/>
            <person name="Koenig D."/>
            <person name="Headland L.R."/>
            <person name="Maloof J.N."/>
            <person name="Sinha N."/>
            <person name="van Ham R.C."/>
            <person name="Lankhorst R.K."/>
            <person name="Mao L."/>
            <person name="Vogel A."/>
            <person name="Arsova B."/>
            <person name="Panstruga R."/>
            <person name="Fei Z."/>
            <person name="Rose J.K."/>
            <person name="Zamir D."/>
            <person name="Carrari F."/>
            <person name="Giovannoni J.J."/>
            <person name="Weigel D."/>
            <person name="Usadel B."/>
            <person name="Fernie A.R."/>
        </authorList>
    </citation>
    <scope>NUCLEOTIDE SEQUENCE [LARGE SCALE GENOMIC DNA]</scope>
    <source>
        <strain evidence="3">cv. LA0716</strain>
    </source>
</reference>
<dbReference type="InterPro" id="IPR058546">
    <property type="entry name" value="RPS4B/Roq1-like_LRR"/>
</dbReference>
<dbReference type="InterPro" id="IPR032675">
    <property type="entry name" value="LRR_dom_sf"/>
</dbReference>
<dbReference type="Gene3D" id="3.80.10.10">
    <property type="entry name" value="Ribonuclease Inhibitor"/>
    <property type="match status" value="1"/>
</dbReference>
<keyword evidence="3" id="KW-1185">Reference proteome</keyword>
<sequence>MATFPESLGDLEGLEELYAGNTGFRRLPDSMIKLNRLKILSLKRRRKIKSVFARDMIFPCAFDGLKELKSLDLSGCILSGDKIFARIYLTTLVELNLSRNKFVSLPDSISQLYRLRYLNITHCHELPKLPQSIKELYAEDFSGHTKYSSSVDIPKIVFGLIHQL</sequence>